<feature type="non-terminal residue" evidence="1">
    <location>
        <position position="1"/>
    </location>
</feature>
<gene>
    <name evidence="1" type="ORF">EK21DRAFT_49476</name>
</gene>
<dbReference type="PANTHER" id="PTHR42085:SF8">
    <property type="entry name" value="F-BOX DOMAIN-CONTAINING PROTEIN"/>
    <property type="match status" value="1"/>
</dbReference>
<evidence type="ECO:0000313" key="1">
    <source>
        <dbReference type="EMBL" id="KAF2023254.1"/>
    </source>
</evidence>
<name>A0A9P4GXH7_9PLEO</name>
<sequence length="163" mass="18486">QSRSATSMPPFVSSKSASSATANFLDLPEKIRNDIYERVLIVPHPLYLFQEPNSRVETFVPERPSHWLALLYTNRQIYREASSALYGKNHFYFVDITQQQLGVLRSFLDCIGPVNAASLSYLCINFPVAECVDGQTGNIKLRDDSLQSLKLLRDRCTKLSILE</sequence>
<dbReference type="PANTHER" id="PTHR42085">
    <property type="entry name" value="F-BOX DOMAIN-CONTAINING PROTEIN"/>
    <property type="match status" value="1"/>
</dbReference>
<keyword evidence="2" id="KW-1185">Reference proteome</keyword>
<dbReference type="AlphaFoldDB" id="A0A9P4GXH7"/>
<proteinExistence type="predicted"/>
<accession>A0A9P4GXH7</accession>
<dbReference type="EMBL" id="ML978364">
    <property type="protein sequence ID" value="KAF2023254.1"/>
    <property type="molecule type" value="Genomic_DNA"/>
</dbReference>
<protein>
    <recommendedName>
        <fullName evidence="3">F-box domain-containing protein</fullName>
    </recommendedName>
</protein>
<reference evidence="1" key="1">
    <citation type="journal article" date="2020" name="Stud. Mycol.">
        <title>101 Dothideomycetes genomes: a test case for predicting lifestyles and emergence of pathogens.</title>
        <authorList>
            <person name="Haridas S."/>
            <person name="Albert R."/>
            <person name="Binder M."/>
            <person name="Bloem J."/>
            <person name="Labutti K."/>
            <person name="Salamov A."/>
            <person name="Andreopoulos B."/>
            <person name="Baker S."/>
            <person name="Barry K."/>
            <person name="Bills G."/>
            <person name="Bluhm B."/>
            <person name="Cannon C."/>
            <person name="Castanera R."/>
            <person name="Culley D."/>
            <person name="Daum C."/>
            <person name="Ezra D."/>
            <person name="Gonzalez J."/>
            <person name="Henrissat B."/>
            <person name="Kuo A."/>
            <person name="Liang C."/>
            <person name="Lipzen A."/>
            <person name="Lutzoni F."/>
            <person name="Magnuson J."/>
            <person name="Mondo S."/>
            <person name="Nolan M."/>
            <person name="Ohm R."/>
            <person name="Pangilinan J."/>
            <person name="Park H.-J."/>
            <person name="Ramirez L."/>
            <person name="Alfaro M."/>
            <person name="Sun H."/>
            <person name="Tritt A."/>
            <person name="Yoshinaga Y."/>
            <person name="Zwiers L.-H."/>
            <person name="Turgeon B."/>
            <person name="Goodwin S."/>
            <person name="Spatafora J."/>
            <person name="Crous P."/>
            <person name="Grigoriev I."/>
        </authorList>
    </citation>
    <scope>NUCLEOTIDE SEQUENCE</scope>
    <source>
        <strain evidence="1">CBS 110217</strain>
    </source>
</reference>
<dbReference type="OrthoDB" id="62952at2759"/>
<dbReference type="InterPro" id="IPR038883">
    <property type="entry name" value="AN11006-like"/>
</dbReference>
<evidence type="ECO:0008006" key="3">
    <source>
        <dbReference type="Google" id="ProtNLM"/>
    </source>
</evidence>
<organism evidence="1 2">
    <name type="scientific">Setomelanomma holmii</name>
    <dbReference type="NCBI Taxonomy" id="210430"/>
    <lineage>
        <taxon>Eukaryota</taxon>
        <taxon>Fungi</taxon>
        <taxon>Dikarya</taxon>
        <taxon>Ascomycota</taxon>
        <taxon>Pezizomycotina</taxon>
        <taxon>Dothideomycetes</taxon>
        <taxon>Pleosporomycetidae</taxon>
        <taxon>Pleosporales</taxon>
        <taxon>Pleosporineae</taxon>
        <taxon>Phaeosphaeriaceae</taxon>
        <taxon>Setomelanomma</taxon>
    </lineage>
</organism>
<comment type="caution">
    <text evidence="1">The sequence shown here is derived from an EMBL/GenBank/DDBJ whole genome shotgun (WGS) entry which is preliminary data.</text>
</comment>
<dbReference type="Proteomes" id="UP000799777">
    <property type="component" value="Unassembled WGS sequence"/>
</dbReference>
<feature type="non-terminal residue" evidence="1">
    <location>
        <position position="163"/>
    </location>
</feature>
<evidence type="ECO:0000313" key="2">
    <source>
        <dbReference type="Proteomes" id="UP000799777"/>
    </source>
</evidence>